<dbReference type="RefSeq" id="WP_095506786.1">
    <property type="nucleotide sequence ID" value="NZ_BSNC01000012.1"/>
</dbReference>
<dbReference type="Proteomes" id="UP001161422">
    <property type="component" value="Unassembled WGS sequence"/>
</dbReference>
<evidence type="ECO:0000313" key="3">
    <source>
        <dbReference type="Proteomes" id="UP001161422"/>
    </source>
</evidence>
<sequence length="152" mass="17473">MSALSQSQIRTWLEELQVEYTLCDQCDGLHIKLLTEQAGVYDCKVELMDGDLYWVAAFEVAPVDLFQLQASLASMSMNYPELKFFIEMDNSELPRLLAMHTLFTQTGISQEQFEHWLNRLTRQTSLLSQELSGEEQSAEEQEMLSVSVTMLH</sequence>
<evidence type="ECO:0000313" key="2">
    <source>
        <dbReference type="EMBL" id="GLP97859.1"/>
    </source>
</evidence>
<dbReference type="AlphaFoldDB" id="A0AA37RZN5"/>
<dbReference type="EMBL" id="BSNC01000012">
    <property type="protein sequence ID" value="GLP97859.1"/>
    <property type="molecule type" value="Genomic_DNA"/>
</dbReference>
<proteinExistence type="predicted"/>
<evidence type="ECO:0000256" key="1">
    <source>
        <dbReference type="SAM" id="MobiDB-lite"/>
    </source>
</evidence>
<protein>
    <recommendedName>
        <fullName evidence="4">YbjN domain-containing protein</fullName>
    </recommendedName>
</protein>
<feature type="compositionally biased region" description="Acidic residues" evidence="1">
    <location>
        <begin position="132"/>
        <end position="142"/>
    </location>
</feature>
<accession>A0AA37RZN5</accession>
<keyword evidence="3" id="KW-1185">Reference proteome</keyword>
<dbReference type="Pfam" id="PF10722">
    <property type="entry name" value="YbjN"/>
    <property type="match status" value="1"/>
</dbReference>
<dbReference type="InterPro" id="IPR019660">
    <property type="entry name" value="Put_sensory_transdc_reg_YbjN"/>
</dbReference>
<name>A0AA37RZN5_9GAMM</name>
<comment type="caution">
    <text evidence="2">The sequence shown here is derived from an EMBL/GenBank/DDBJ whole genome shotgun (WGS) entry which is preliminary data.</text>
</comment>
<gene>
    <name evidence="2" type="ORF">GCM10007895_31660</name>
</gene>
<organism evidence="2 3">
    <name type="scientific">Paraferrimonas sedimenticola</name>
    <dbReference type="NCBI Taxonomy" id="375674"/>
    <lineage>
        <taxon>Bacteria</taxon>
        <taxon>Pseudomonadati</taxon>
        <taxon>Pseudomonadota</taxon>
        <taxon>Gammaproteobacteria</taxon>
        <taxon>Alteromonadales</taxon>
        <taxon>Ferrimonadaceae</taxon>
        <taxon>Paraferrimonas</taxon>
    </lineage>
</organism>
<feature type="region of interest" description="Disordered" evidence="1">
    <location>
        <begin position="131"/>
        <end position="152"/>
    </location>
</feature>
<reference evidence="2" key="2">
    <citation type="submission" date="2023-01" db="EMBL/GenBank/DDBJ databases">
        <title>Draft genome sequence of Paraferrimonas sedimenticola strain NBRC 101628.</title>
        <authorList>
            <person name="Sun Q."/>
            <person name="Mori K."/>
        </authorList>
    </citation>
    <scope>NUCLEOTIDE SEQUENCE</scope>
    <source>
        <strain evidence="2">NBRC 101628</strain>
    </source>
</reference>
<reference evidence="2" key="1">
    <citation type="journal article" date="2014" name="Int. J. Syst. Evol. Microbiol.">
        <title>Complete genome sequence of Corynebacterium casei LMG S-19264T (=DSM 44701T), isolated from a smear-ripened cheese.</title>
        <authorList>
            <consortium name="US DOE Joint Genome Institute (JGI-PGF)"/>
            <person name="Walter F."/>
            <person name="Albersmeier A."/>
            <person name="Kalinowski J."/>
            <person name="Ruckert C."/>
        </authorList>
    </citation>
    <scope>NUCLEOTIDE SEQUENCE</scope>
    <source>
        <strain evidence="2">NBRC 101628</strain>
    </source>
</reference>
<evidence type="ECO:0008006" key="4">
    <source>
        <dbReference type="Google" id="ProtNLM"/>
    </source>
</evidence>